<keyword evidence="2" id="KW-0472">Membrane</keyword>
<reference evidence="5" key="1">
    <citation type="journal article" date="2019" name="Int. J. Syst. Evol. Microbiol.">
        <title>The Global Catalogue of Microorganisms (GCM) 10K type strain sequencing project: providing services to taxonomists for standard genome sequencing and annotation.</title>
        <authorList>
            <consortium name="The Broad Institute Genomics Platform"/>
            <consortium name="The Broad Institute Genome Sequencing Center for Infectious Disease"/>
            <person name="Wu L."/>
            <person name="Ma J."/>
        </authorList>
    </citation>
    <scope>NUCLEOTIDE SEQUENCE [LARGE SCALE GENOMIC DNA]</scope>
    <source>
        <strain evidence="5">NCAIM B.02333</strain>
    </source>
</reference>
<dbReference type="Proteomes" id="UP001595685">
    <property type="component" value="Unassembled WGS sequence"/>
</dbReference>
<feature type="transmembrane region" description="Helical" evidence="2">
    <location>
        <begin position="118"/>
        <end position="137"/>
    </location>
</feature>
<feature type="region of interest" description="Disordered" evidence="1">
    <location>
        <begin position="144"/>
        <end position="176"/>
    </location>
</feature>
<evidence type="ECO:0000259" key="3">
    <source>
        <dbReference type="PROSITE" id="PS50206"/>
    </source>
</evidence>
<dbReference type="EMBL" id="JBHRWW010000018">
    <property type="protein sequence ID" value="MFC3690212.1"/>
    <property type="molecule type" value="Genomic_DNA"/>
</dbReference>
<feature type="domain" description="Rhodanese" evidence="3">
    <location>
        <begin position="75"/>
        <end position="109"/>
    </location>
</feature>
<feature type="transmembrane region" description="Helical" evidence="2">
    <location>
        <begin position="80"/>
        <end position="98"/>
    </location>
</feature>
<keyword evidence="2" id="KW-1133">Transmembrane helix</keyword>
<evidence type="ECO:0000256" key="2">
    <source>
        <dbReference type="SAM" id="Phobius"/>
    </source>
</evidence>
<dbReference type="PROSITE" id="PS50206">
    <property type="entry name" value="RHODANESE_3"/>
    <property type="match status" value="1"/>
</dbReference>
<keyword evidence="5" id="KW-1185">Reference proteome</keyword>
<accession>A0ABV7WLG5</accession>
<protein>
    <submittedName>
        <fullName evidence="4">DUF3180 domain-containing protein</fullName>
    </submittedName>
</protein>
<dbReference type="Pfam" id="PF11377">
    <property type="entry name" value="DUF3180"/>
    <property type="match status" value="1"/>
</dbReference>
<evidence type="ECO:0000256" key="1">
    <source>
        <dbReference type="SAM" id="MobiDB-lite"/>
    </source>
</evidence>
<keyword evidence="2" id="KW-0812">Transmembrane</keyword>
<evidence type="ECO:0000313" key="4">
    <source>
        <dbReference type="EMBL" id="MFC3690212.1"/>
    </source>
</evidence>
<feature type="compositionally biased region" description="Gly residues" evidence="1">
    <location>
        <begin position="153"/>
        <end position="162"/>
    </location>
</feature>
<dbReference type="InterPro" id="IPR021517">
    <property type="entry name" value="DUF3180"/>
</dbReference>
<dbReference type="RefSeq" id="WP_376983941.1">
    <property type="nucleotide sequence ID" value="NZ_JBHRWW010000018.1"/>
</dbReference>
<sequence length="176" mass="17519">MAPTRLGPLALLAAVAFALTTAVLQVRQAGGSATASPPLVPVVMIAGLAVAVLVVAWPVRRWAQGERTEPLDPLRAARTVALAKAAALAGAVLTGGWLGYVGVALPLVALTAQPGRTAASAAVVLASLGLTVAGLVAERWCMLPPEDDDEGGPGRSTGGGAGGRRRGRPDAEPSPA</sequence>
<feature type="transmembrane region" description="Helical" evidence="2">
    <location>
        <begin position="39"/>
        <end position="59"/>
    </location>
</feature>
<dbReference type="InterPro" id="IPR001763">
    <property type="entry name" value="Rhodanese-like_dom"/>
</dbReference>
<proteinExistence type="predicted"/>
<name>A0ABV7WLG5_9MICO</name>
<organism evidence="4 5">
    <name type="scientific">Aquipuribacter hungaricus</name>
    <dbReference type="NCBI Taxonomy" id="545624"/>
    <lineage>
        <taxon>Bacteria</taxon>
        <taxon>Bacillati</taxon>
        <taxon>Actinomycetota</taxon>
        <taxon>Actinomycetes</taxon>
        <taxon>Micrococcales</taxon>
        <taxon>Intrasporangiaceae</taxon>
        <taxon>Aquipuribacter</taxon>
    </lineage>
</organism>
<comment type="caution">
    <text evidence="4">The sequence shown here is derived from an EMBL/GenBank/DDBJ whole genome shotgun (WGS) entry which is preliminary data.</text>
</comment>
<evidence type="ECO:0000313" key="5">
    <source>
        <dbReference type="Proteomes" id="UP001595685"/>
    </source>
</evidence>
<gene>
    <name evidence="4" type="ORF">ACFOLH_17840</name>
</gene>